<evidence type="ECO:0000256" key="1">
    <source>
        <dbReference type="ARBA" id="ARBA00004127"/>
    </source>
</evidence>
<dbReference type="PANTHER" id="PTHR31503">
    <property type="entry name" value="VACUOLAR CALCIUM ION TRANSPORTER"/>
    <property type="match status" value="1"/>
</dbReference>
<protein>
    <recommendedName>
        <fullName evidence="14">Sodium/calcium exchanger membrane region domain-containing protein</fullName>
    </recommendedName>
</protein>
<feature type="transmembrane region" description="Helical" evidence="9">
    <location>
        <begin position="534"/>
        <end position="556"/>
    </location>
</feature>
<evidence type="ECO:0000256" key="8">
    <source>
        <dbReference type="SAM" id="MobiDB-lite"/>
    </source>
</evidence>
<evidence type="ECO:0000256" key="5">
    <source>
        <dbReference type="ARBA" id="ARBA00022989"/>
    </source>
</evidence>
<feature type="transmembrane region" description="Helical" evidence="9">
    <location>
        <begin position="961"/>
        <end position="986"/>
    </location>
</feature>
<feature type="transmembrane region" description="Helical" evidence="9">
    <location>
        <begin position="602"/>
        <end position="624"/>
    </location>
</feature>
<dbReference type="EMBL" id="SWFS01000342">
    <property type="protein sequence ID" value="KAA8909356.1"/>
    <property type="molecule type" value="Genomic_DNA"/>
</dbReference>
<evidence type="ECO:0000313" key="13">
    <source>
        <dbReference type="Proteomes" id="UP000761534"/>
    </source>
</evidence>
<feature type="transmembrane region" description="Helical" evidence="9">
    <location>
        <begin position="418"/>
        <end position="443"/>
    </location>
</feature>
<name>A0A642V0S8_9ASCO</name>
<dbReference type="OrthoDB" id="16982at2759"/>
<keyword evidence="13" id="KW-1185">Reference proteome</keyword>
<dbReference type="InterPro" id="IPR005185">
    <property type="entry name" value="YccF"/>
</dbReference>
<feature type="compositionally biased region" description="Low complexity" evidence="8">
    <location>
        <begin position="1"/>
        <end position="12"/>
    </location>
</feature>
<feature type="transmembrane region" description="Helical" evidence="9">
    <location>
        <begin position="503"/>
        <end position="528"/>
    </location>
</feature>
<dbReference type="GO" id="GO:0005774">
    <property type="term" value="C:vacuolar membrane"/>
    <property type="evidence" value="ECO:0007669"/>
    <property type="project" value="UniProtKB-ARBA"/>
</dbReference>
<feature type="transmembrane region" description="Helical" evidence="9">
    <location>
        <begin position="636"/>
        <end position="659"/>
    </location>
</feature>
<feature type="transmembrane region" description="Helical" evidence="9">
    <location>
        <begin position="568"/>
        <end position="590"/>
    </location>
</feature>
<proteinExistence type="inferred from homology"/>
<feature type="compositionally biased region" description="Polar residues" evidence="8">
    <location>
        <begin position="114"/>
        <end position="138"/>
    </location>
</feature>
<evidence type="ECO:0000256" key="3">
    <source>
        <dbReference type="ARBA" id="ARBA00022448"/>
    </source>
</evidence>
<accession>A0A642V0S8</accession>
<dbReference type="InterPro" id="IPR004713">
    <property type="entry name" value="CaH_exchang"/>
</dbReference>
<dbReference type="GO" id="GO:0012505">
    <property type="term" value="C:endomembrane system"/>
    <property type="evidence" value="ECO:0007669"/>
    <property type="project" value="UniProtKB-SubCell"/>
</dbReference>
<feature type="domain" description="Sodium/calcium exchanger membrane region" evidence="10">
    <location>
        <begin position="859"/>
        <end position="1011"/>
    </location>
</feature>
<feature type="compositionally biased region" description="Polar residues" evidence="8">
    <location>
        <begin position="362"/>
        <end position="373"/>
    </location>
</feature>
<dbReference type="Pfam" id="PF03733">
    <property type="entry name" value="YccF"/>
    <property type="match status" value="1"/>
</dbReference>
<gene>
    <name evidence="12" type="ORF">TRICI_004522</name>
</gene>
<evidence type="ECO:0000259" key="11">
    <source>
        <dbReference type="Pfam" id="PF03733"/>
    </source>
</evidence>
<evidence type="ECO:0000256" key="2">
    <source>
        <dbReference type="ARBA" id="ARBA00008170"/>
    </source>
</evidence>
<dbReference type="InterPro" id="IPR004837">
    <property type="entry name" value="NaCa_Exmemb"/>
</dbReference>
<keyword evidence="3" id="KW-0813">Transport</keyword>
<dbReference type="AlphaFoldDB" id="A0A642V0S8"/>
<comment type="caution">
    <text evidence="12">The sequence shown here is derived from an EMBL/GenBank/DDBJ whole genome shotgun (WGS) entry which is preliminary data.</text>
</comment>
<keyword evidence="4 9" id="KW-0812">Transmembrane</keyword>
<feature type="transmembrane region" description="Helical" evidence="9">
    <location>
        <begin position="706"/>
        <end position="726"/>
    </location>
</feature>
<feature type="transmembrane region" description="Helical" evidence="9">
    <location>
        <begin position="894"/>
        <end position="917"/>
    </location>
</feature>
<evidence type="ECO:0000256" key="4">
    <source>
        <dbReference type="ARBA" id="ARBA00022692"/>
    </source>
</evidence>
<feature type="region of interest" description="Disordered" evidence="8">
    <location>
        <begin position="1"/>
        <end position="207"/>
    </location>
</feature>
<dbReference type="PANTHER" id="PTHR31503:SF10">
    <property type="entry name" value="VNX1 PROTEIN"/>
    <property type="match status" value="1"/>
</dbReference>
<dbReference type="VEuPathDB" id="FungiDB:TRICI_004522"/>
<feature type="region of interest" description="Disordered" evidence="8">
    <location>
        <begin position="763"/>
        <end position="833"/>
    </location>
</feature>
<dbReference type="GO" id="GO:0006874">
    <property type="term" value="P:intracellular calcium ion homeostasis"/>
    <property type="evidence" value="ECO:0007669"/>
    <property type="project" value="TreeGrafter"/>
</dbReference>
<feature type="compositionally biased region" description="Basic residues" evidence="8">
    <location>
        <begin position="96"/>
        <end position="105"/>
    </location>
</feature>
<evidence type="ECO:0000256" key="9">
    <source>
        <dbReference type="SAM" id="Phobius"/>
    </source>
</evidence>
<organism evidence="12 13">
    <name type="scientific">Trichomonascus ciferrii</name>
    <dbReference type="NCBI Taxonomy" id="44093"/>
    <lineage>
        <taxon>Eukaryota</taxon>
        <taxon>Fungi</taxon>
        <taxon>Dikarya</taxon>
        <taxon>Ascomycota</taxon>
        <taxon>Saccharomycotina</taxon>
        <taxon>Dipodascomycetes</taxon>
        <taxon>Dipodascales</taxon>
        <taxon>Trichomonascaceae</taxon>
        <taxon>Trichomonascus</taxon>
        <taxon>Trichomonascus ciferrii complex</taxon>
    </lineage>
</organism>
<feature type="transmembrane region" description="Helical" evidence="9">
    <location>
        <begin position="471"/>
        <end position="491"/>
    </location>
</feature>
<feature type="compositionally biased region" description="Basic and acidic residues" evidence="8">
    <location>
        <begin position="80"/>
        <end position="89"/>
    </location>
</feature>
<evidence type="ECO:0000259" key="10">
    <source>
        <dbReference type="Pfam" id="PF01699"/>
    </source>
</evidence>
<comment type="similarity">
    <text evidence="2">Belongs to the Ca(2+):cation antiporter (CaCA) (TC 2.A.19) family.</text>
</comment>
<feature type="compositionally biased region" description="Basic and acidic residues" evidence="8">
    <location>
        <begin position="145"/>
        <end position="154"/>
    </location>
</feature>
<keyword evidence="5 9" id="KW-1133">Transmembrane helix</keyword>
<dbReference type="Gene3D" id="1.20.1420.30">
    <property type="entry name" value="NCX, central ion-binding region"/>
    <property type="match status" value="2"/>
</dbReference>
<feature type="region of interest" description="Disordered" evidence="8">
    <location>
        <begin position="348"/>
        <end position="400"/>
    </location>
</feature>
<feature type="compositionally biased region" description="Acidic residues" evidence="8">
    <location>
        <begin position="69"/>
        <end position="79"/>
    </location>
</feature>
<dbReference type="FunFam" id="1.20.1420.30:FF:000017">
    <property type="entry name" value="Calcium permease family membrane transporter"/>
    <property type="match status" value="1"/>
</dbReference>
<keyword evidence="7 9" id="KW-0472">Membrane</keyword>
<feature type="domain" description="Inner membrane component" evidence="11">
    <location>
        <begin position="254"/>
        <end position="307"/>
    </location>
</feature>
<feature type="compositionally biased region" description="Polar residues" evidence="8">
    <location>
        <begin position="817"/>
        <end position="831"/>
    </location>
</feature>
<feature type="compositionally biased region" description="Acidic residues" evidence="8">
    <location>
        <begin position="170"/>
        <end position="192"/>
    </location>
</feature>
<feature type="transmembrane region" description="Helical" evidence="9">
    <location>
        <begin position="257"/>
        <end position="284"/>
    </location>
</feature>
<dbReference type="Pfam" id="PF01699">
    <property type="entry name" value="Na_Ca_ex"/>
    <property type="match status" value="2"/>
</dbReference>
<comment type="subcellular location">
    <subcellularLocation>
        <location evidence="1">Endomembrane system</location>
        <topology evidence="1">Multi-pass membrane protein</topology>
    </subcellularLocation>
</comment>
<feature type="transmembrane region" description="Helical" evidence="9">
    <location>
        <begin position="993"/>
        <end position="1014"/>
    </location>
</feature>
<feature type="transmembrane region" description="Helical" evidence="9">
    <location>
        <begin position="929"/>
        <end position="949"/>
    </location>
</feature>
<dbReference type="InterPro" id="IPR044880">
    <property type="entry name" value="NCX_ion-bd_dom_sf"/>
</dbReference>
<dbReference type="GO" id="GO:0015369">
    <property type="term" value="F:calcium:proton antiporter activity"/>
    <property type="evidence" value="ECO:0007669"/>
    <property type="project" value="TreeGrafter"/>
</dbReference>
<evidence type="ECO:0000256" key="6">
    <source>
        <dbReference type="ARBA" id="ARBA00023065"/>
    </source>
</evidence>
<evidence type="ECO:0000313" key="12">
    <source>
        <dbReference type="EMBL" id="KAA8909356.1"/>
    </source>
</evidence>
<feature type="domain" description="Sodium/calcium exchanger membrane region" evidence="10">
    <location>
        <begin position="538"/>
        <end position="653"/>
    </location>
</feature>
<evidence type="ECO:0000256" key="7">
    <source>
        <dbReference type="ARBA" id="ARBA00023136"/>
    </source>
</evidence>
<feature type="transmembrane region" description="Helical" evidence="9">
    <location>
        <begin position="861"/>
        <end position="878"/>
    </location>
</feature>
<sequence>MSQSGKQSQSSQDRTRPGTVRMPSSHRNVGSSAGSGNSSPNSGQMSPAGAGGRPPLRRGPSQRRHQYSTDDDENEVEADIMEHEHHPEYFDQPLRARSRRVKRSKSGGLKAGRQQASQNYFEPLTPQSGTSEMQQPAVVQSPVPHQDEHHPRIEEEPEEEEYERPTPLAVDDEPPIEGEEEDENGDEDDSDNESTSSTETFTLRERQDAINTTHPFGIRIWKPAIYKKDRSVQKIAEGDIHSTPGKTVTWWVRLGNLIWTILFGSIMLVVCTIASASCLIFFWSASAQEYGKALFSLGVYLAFPFGRFVELEQDENYLHEDLGEGRSLAEYHRWQSGDVEHGRLFFEPTPRDQPGRNAVVDENNNGGDSNDTLTEVAEPNDNQTGDDDEPLLSRSGSASGGVRKRRLFGRGEWNLGRILFYVWYYIVIAPLLYLISMICWLGVFSIPMAKVTGILADQLRRHPLALSFKPASLYLSTSQSSSIILCTYRALGWNYYKYTIDGTNIFFINFMFPVVFVIFDFYVLAGWWQMEGPVTAAATLFLLALLSVVPLAYFIGQAVASISAQSSMGMGAATNAFFATIVEVYLYAVALNQGKGDLVEGSIVGSILAGVLFLPGISMCAGAIKRKTQRYNPKSAGVSSTMLIFAIIGAFAPTIFYQIYGTYEIHCSPCRDPTSGAVADPNCSRCQMYQLPLERDNLYTSMIQPFSYICAILLFISYIIGLWFTLRTHAAMIWSTPTASELAPGLINPKIEQAHHHFHHLPTATEQTHHRTTLPPPAVAPEQQPAAGSSTSTAATTQGGSLRRPSATKLPGHKHVSIQTSNPTTPGTATPHNIKEATAGHEHHEDGGHDAPNWSRAKSTVILLGATVLYAIIAEILVDTVDVVLQNFSISEKLLGITIFALVPNTTEFLNAISFAINGNIALSMEIGSAYALQVCLLQTPALVLYSIWSAPSVSGPIHDFMFTLVFPKWDLCMVIFCVFLFSYIYAEGKSNYFKGSILILAYLVAVVGFFYAAESDIPGINITGNLSFTNQGSTIRSEL</sequence>
<feature type="compositionally biased region" description="Low complexity" evidence="8">
    <location>
        <begin position="28"/>
        <end position="48"/>
    </location>
</feature>
<evidence type="ECO:0008006" key="14">
    <source>
        <dbReference type="Google" id="ProtNLM"/>
    </source>
</evidence>
<feature type="compositionally biased region" description="Low complexity" evidence="8">
    <location>
        <begin position="780"/>
        <end position="801"/>
    </location>
</feature>
<dbReference type="Proteomes" id="UP000761534">
    <property type="component" value="Unassembled WGS sequence"/>
</dbReference>
<keyword evidence="6" id="KW-0406">Ion transport</keyword>
<reference evidence="12" key="1">
    <citation type="journal article" date="2019" name="G3 (Bethesda)">
        <title>Genome Assemblies of Two Rare Opportunistic Yeast Pathogens: Diutina rugosa (syn. Candida rugosa) and Trichomonascus ciferrii (syn. Candida ciferrii).</title>
        <authorList>
            <person name="Mixao V."/>
            <person name="Saus E."/>
            <person name="Hansen A.P."/>
            <person name="Lass-Florl C."/>
            <person name="Gabaldon T."/>
        </authorList>
    </citation>
    <scope>NUCLEOTIDE SEQUENCE</scope>
    <source>
        <strain evidence="12">CBS 4856</strain>
    </source>
</reference>